<comment type="caution">
    <text evidence="1">The sequence shown here is derived from an EMBL/GenBank/DDBJ whole genome shotgun (WGS) entry which is preliminary data.</text>
</comment>
<keyword evidence="2" id="KW-1185">Reference proteome</keyword>
<organism evidence="1 2">
    <name type="scientific">Myxacorys almedinensis A</name>
    <dbReference type="NCBI Taxonomy" id="2690445"/>
    <lineage>
        <taxon>Bacteria</taxon>
        <taxon>Bacillati</taxon>
        <taxon>Cyanobacteriota</taxon>
        <taxon>Cyanophyceae</taxon>
        <taxon>Leptolyngbyales</taxon>
        <taxon>Leptolyngbyaceae</taxon>
        <taxon>Myxacorys</taxon>
        <taxon>Myxacorys almedinensis</taxon>
    </lineage>
</organism>
<accession>A0A8J8CLF3</accession>
<evidence type="ECO:0000313" key="2">
    <source>
        <dbReference type="Proteomes" id="UP000646053"/>
    </source>
</evidence>
<dbReference type="AlphaFoldDB" id="A0A8J8CLF3"/>
<reference evidence="1" key="1">
    <citation type="submission" date="2019-12" db="EMBL/GenBank/DDBJ databases">
        <title>High-Quality draft genome sequences of three cyanobacteria isolated from the limestone walls of the Old Cathedral of Coimbra.</title>
        <authorList>
            <person name="Tiago I."/>
            <person name="Soares F."/>
            <person name="Portugal A."/>
        </authorList>
    </citation>
    <scope>NUCLEOTIDE SEQUENCE</scope>
    <source>
        <strain evidence="1">A</strain>
    </source>
</reference>
<dbReference type="RefSeq" id="WP_162421559.1">
    <property type="nucleotide sequence ID" value="NZ_WVIE01000002.1"/>
</dbReference>
<protein>
    <submittedName>
        <fullName evidence="1">Uncharacterized protein</fullName>
    </submittedName>
</protein>
<evidence type="ECO:0000313" key="1">
    <source>
        <dbReference type="EMBL" id="NDJ16037.1"/>
    </source>
</evidence>
<sequence>MNFAIVLTHSTATPDFEDRDRTISPLQSRQYNKTVARSLEHLSHATSDDV</sequence>
<gene>
    <name evidence="1" type="ORF">GS601_01845</name>
</gene>
<dbReference type="EMBL" id="WVIE01000002">
    <property type="protein sequence ID" value="NDJ16037.1"/>
    <property type="molecule type" value="Genomic_DNA"/>
</dbReference>
<dbReference type="Proteomes" id="UP000646053">
    <property type="component" value="Unassembled WGS sequence"/>
</dbReference>
<proteinExistence type="predicted"/>
<name>A0A8J8CLF3_9CYAN</name>